<protein>
    <recommendedName>
        <fullName evidence="3">DUF4372 domain-containing protein</fullName>
    </recommendedName>
</protein>
<name>A0ABV2SH96_9GAMM</name>
<comment type="caution">
    <text evidence="1">The sequence shown here is derived from an EMBL/GenBank/DDBJ whole genome shotgun (WGS) entry which is preliminary data.</text>
</comment>
<organism evidence="1 2">
    <name type="scientific">Endozoicomonas lisbonensis</name>
    <dbReference type="NCBI Taxonomy" id="3120522"/>
    <lineage>
        <taxon>Bacteria</taxon>
        <taxon>Pseudomonadati</taxon>
        <taxon>Pseudomonadota</taxon>
        <taxon>Gammaproteobacteria</taxon>
        <taxon>Oceanospirillales</taxon>
        <taxon>Endozoicomonadaceae</taxon>
        <taxon>Endozoicomonas</taxon>
    </lineage>
</organism>
<dbReference type="EMBL" id="JBEWTB010000002">
    <property type="protein sequence ID" value="MET4757151.1"/>
    <property type="molecule type" value="Genomic_DNA"/>
</dbReference>
<reference evidence="1 2" key="1">
    <citation type="submission" date="2024-06" db="EMBL/GenBank/DDBJ databases">
        <title>Genomic Encyclopedia of Type Strains, Phase V (KMG-V): Genome sequencing to study the core and pangenomes of soil and plant-associated prokaryotes.</title>
        <authorList>
            <person name="Whitman W."/>
        </authorList>
    </citation>
    <scope>NUCLEOTIDE SEQUENCE [LARGE SCALE GENOMIC DNA]</scope>
    <source>
        <strain evidence="1 2">NE40</strain>
    </source>
</reference>
<proteinExistence type="predicted"/>
<dbReference type="Proteomes" id="UP001549366">
    <property type="component" value="Unassembled WGS sequence"/>
</dbReference>
<evidence type="ECO:0008006" key="3">
    <source>
        <dbReference type="Google" id="ProtNLM"/>
    </source>
</evidence>
<keyword evidence="2" id="KW-1185">Reference proteome</keyword>
<evidence type="ECO:0000313" key="2">
    <source>
        <dbReference type="Proteomes" id="UP001549366"/>
    </source>
</evidence>
<evidence type="ECO:0000313" key="1">
    <source>
        <dbReference type="EMBL" id="MET4757151.1"/>
    </source>
</evidence>
<accession>A0ABV2SH96</accession>
<gene>
    <name evidence="1" type="ORF">V5J35_002343</name>
</gene>
<sequence>MKHTSIKSWVELKKQTPVFEQIVHLKRRQRNATCWNHMSLFFREADKHLK</sequence>